<name>A0A1I7WPI4_HETBA</name>
<feature type="transmembrane region" description="Helical" evidence="1">
    <location>
        <begin position="98"/>
        <end position="120"/>
    </location>
</feature>
<keyword evidence="2" id="KW-1185">Reference proteome</keyword>
<proteinExistence type="predicted"/>
<keyword evidence="1" id="KW-0472">Membrane</keyword>
<dbReference type="Gene3D" id="2.40.128.20">
    <property type="match status" value="1"/>
</dbReference>
<sequence length="143" mass="17077">MNFFQPKVSSSCIEKADILINSFCIFRQLAYIIAHDFPDLGVNWILRKMIQFASVTKVISKNEQDGKYNMDNLTSKKTQFTTVGNLGRHSKQRVLTEINIMWVLFSRYFLVGFTLCHIWLLNYNPNYKFQFYYWWYPISDIVF</sequence>
<keyword evidence="1" id="KW-1133">Transmembrane helix</keyword>
<dbReference type="Proteomes" id="UP000095283">
    <property type="component" value="Unplaced"/>
</dbReference>
<protein>
    <submittedName>
        <fullName evidence="3">Innexin</fullName>
    </submittedName>
</protein>
<keyword evidence="1" id="KW-0812">Transmembrane</keyword>
<evidence type="ECO:0000313" key="2">
    <source>
        <dbReference type="Proteomes" id="UP000095283"/>
    </source>
</evidence>
<dbReference type="WBParaSite" id="Hba_07048">
    <property type="protein sequence ID" value="Hba_07048"/>
    <property type="gene ID" value="Hba_07048"/>
</dbReference>
<organism evidence="2 3">
    <name type="scientific">Heterorhabditis bacteriophora</name>
    <name type="common">Entomopathogenic nematode worm</name>
    <dbReference type="NCBI Taxonomy" id="37862"/>
    <lineage>
        <taxon>Eukaryota</taxon>
        <taxon>Metazoa</taxon>
        <taxon>Ecdysozoa</taxon>
        <taxon>Nematoda</taxon>
        <taxon>Chromadorea</taxon>
        <taxon>Rhabditida</taxon>
        <taxon>Rhabditina</taxon>
        <taxon>Rhabditomorpha</taxon>
        <taxon>Strongyloidea</taxon>
        <taxon>Heterorhabditidae</taxon>
        <taxon>Heterorhabditis</taxon>
    </lineage>
</organism>
<accession>A0A1I7WPI4</accession>
<dbReference type="InterPro" id="IPR012674">
    <property type="entry name" value="Calycin"/>
</dbReference>
<evidence type="ECO:0000313" key="3">
    <source>
        <dbReference type="WBParaSite" id="Hba_07048"/>
    </source>
</evidence>
<evidence type="ECO:0000256" key="1">
    <source>
        <dbReference type="SAM" id="Phobius"/>
    </source>
</evidence>
<dbReference type="AlphaFoldDB" id="A0A1I7WPI4"/>
<reference evidence="3" key="1">
    <citation type="submission" date="2016-11" db="UniProtKB">
        <authorList>
            <consortium name="WormBaseParasite"/>
        </authorList>
    </citation>
    <scope>IDENTIFICATION</scope>
</reference>